<dbReference type="GO" id="GO:0003735">
    <property type="term" value="F:structural constituent of ribosome"/>
    <property type="evidence" value="ECO:0007669"/>
    <property type="project" value="InterPro"/>
</dbReference>
<evidence type="ECO:0000256" key="2">
    <source>
        <dbReference type="ARBA" id="ARBA00022980"/>
    </source>
</evidence>
<dbReference type="InterPro" id="IPR011331">
    <property type="entry name" value="Ribosomal_eL37/eL43"/>
</dbReference>
<dbReference type="InterPro" id="IPR050522">
    <property type="entry name" value="Ribosomal_protein_eL43"/>
</dbReference>
<dbReference type="SUPFAM" id="SSF57829">
    <property type="entry name" value="Zn-binding ribosomal proteins"/>
    <property type="match status" value="1"/>
</dbReference>
<comment type="similarity">
    <text evidence="1">Belongs to the eukaryotic ribosomal protein eL43 family.</text>
</comment>
<dbReference type="GO" id="GO:0006412">
    <property type="term" value="P:translation"/>
    <property type="evidence" value="ECO:0007669"/>
    <property type="project" value="InterPro"/>
</dbReference>
<evidence type="ECO:0000313" key="4">
    <source>
        <dbReference type="EMBL" id="AIB09591.1"/>
    </source>
</evidence>
<dbReference type="InterPro" id="IPR011332">
    <property type="entry name" value="Ribosomal_zn-bd"/>
</dbReference>
<accession>A0A060D6H6</accession>
<dbReference type="Gene3D" id="2.20.25.30">
    <property type="match status" value="1"/>
</dbReference>
<gene>
    <name evidence="4" type="primary">rpl37a</name>
    <name evidence="4" type="ORF">M951_chr1110</name>
</gene>
<keyword evidence="4" id="KW-0542">Nucleomorph</keyword>
<geneLocation type="nucleomorph" evidence="4"/>
<dbReference type="AlphaFoldDB" id="A0A060D6H6"/>
<dbReference type="PANTHER" id="PTHR48129:SF1">
    <property type="entry name" value="LARGE RIBOSOMAL SUBUNIT PROTEIN EL43"/>
    <property type="match status" value="1"/>
</dbReference>
<evidence type="ECO:0000313" key="5">
    <source>
        <dbReference type="Proteomes" id="UP000243670"/>
    </source>
</evidence>
<dbReference type="GO" id="GO:0005840">
    <property type="term" value="C:ribosome"/>
    <property type="evidence" value="ECO:0007669"/>
    <property type="project" value="UniProtKB-KW"/>
</dbReference>
<proteinExistence type="inferred from homology"/>
<dbReference type="EMBL" id="CP006627">
    <property type="protein sequence ID" value="AIB09591.1"/>
    <property type="molecule type" value="Genomic_DNA"/>
</dbReference>
<reference evidence="4 5" key="1">
    <citation type="journal article" date="2014" name="BMC Genomics">
        <title>Nucleomorph and plastid genome sequences of the chlorarachniophyte Lotharella oceanica: convergent reductive evolution and frequent recombination in nucleomorph-bearing algae.</title>
        <authorList>
            <person name="Tanifuji G."/>
            <person name="Onodera N.T."/>
            <person name="Brown M.W."/>
            <person name="Curtis B.A."/>
            <person name="Roger A.J."/>
            <person name="Ka-Shu Wong G."/>
            <person name="Melkonian M."/>
            <person name="Archibald J.M."/>
        </authorList>
    </citation>
    <scope>NUCLEOTIDE SEQUENCE [LARGE SCALE GENOMIC DNA]</scope>
    <source>
        <strain evidence="4 5">CCMP622</strain>
    </source>
</reference>
<name>A0A060D6H6_9EUKA</name>
<keyword evidence="2 4" id="KW-0689">Ribosomal protein</keyword>
<dbReference type="PANTHER" id="PTHR48129">
    <property type="entry name" value="60S RIBOSOMAL PROTEIN L37A"/>
    <property type="match status" value="1"/>
</dbReference>
<protein>
    <submittedName>
        <fullName evidence="4">60S ribosomal protein L37A</fullName>
    </submittedName>
</protein>
<dbReference type="Pfam" id="PF01780">
    <property type="entry name" value="Ribosomal_L37ae"/>
    <property type="match status" value="1"/>
</dbReference>
<evidence type="ECO:0000256" key="1">
    <source>
        <dbReference type="ARBA" id="ARBA00008672"/>
    </source>
</evidence>
<dbReference type="InterPro" id="IPR002674">
    <property type="entry name" value="Ribosomal_eL43"/>
</dbReference>
<keyword evidence="3" id="KW-0687">Ribonucleoprotein</keyword>
<sequence>MKQYSKKFNISKKFGPRYGSALRRKFLIYERQKKKKYFCILCGENKIKRKTIGIWTCLNCKNAFSGGAFNLNSSSFKLLFDY</sequence>
<organism evidence="4 5">
    <name type="scientific">Lotharella oceanica</name>
    <dbReference type="NCBI Taxonomy" id="641309"/>
    <lineage>
        <taxon>Eukaryota</taxon>
        <taxon>Sar</taxon>
        <taxon>Rhizaria</taxon>
        <taxon>Cercozoa</taxon>
        <taxon>Chlorarachniophyceae</taxon>
        <taxon>Lotharella</taxon>
    </lineage>
</organism>
<evidence type="ECO:0000256" key="3">
    <source>
        <dbReference type="ARBA" id="ARBA00023274"/>
    </source>
</evidence>
<dbReference type="GO" id="GO:1990904">
    <property type="term" value="C:ribonucleoprotein complex"/>
    <property type="evidence" value="ECO:0007669"/>
    <property type="project" value="UniProtKB-KW"/>
</dbReference>
<dbReference type="Proteomes" id="UP000243670">
    <property type="component" value="Nucleomorph 1"/>
</dbReference>